<keyword evidence="2 5" id="KW-0812">Transmembrane</keyword>
<dbReference type="AlphaFoldDB" id="A0A1X6ZRD5"/>
<keyword evidence="3 5" id="KW-1133">Transmembrane helix</keyword>
<dbReference type="PANTHER" id="PTHR35371:SF1">
    <property type="entry name" value="BLR7753 PROTEIN"/>
    <property type="match status" value="1"/>
</dbReference>
<evidence type="ECO:0000313" key="6">
    <source>
        <dbReference type="EMBL" id="SLN59276.1"/>
    </source>
</evidence>
<feature type="transmembrane region" description="Helical" evidence="5">
    <location>
        <begin position="56"/>
        <end position="76"/>
    </location>
</feature>
<dbReference type="OrthoDB" id="7743618at2"/>
<sequence length="133" mass="14150">MLEDPLSLLCLYGLWVIVTMVAQVLAAAAQVGLVTLSYPRDNMPPLTGVAGRLERALRNSVVALALVAPPVLVLALRAPEGLAPAGAVTLAMQVFLVSRILFVPVYAAGIPFLRTLIWAAGFIATLWLYLQAL</sequence>
<evidence type="ECO:0000256" key="4">
    <source>
        <dbReference type="ARBA" id="ARBA00023136"/>
    </source>
</evidence>
<keyword evidence="7" id="KW-1185">Reference proteome</keyword>
<name>A0A1X6ZRD5_9RHOB</name>
<dbReference type="InterPro" id="IPR001129">
    <property type="entry name" value="Membr-assoc_MAPEG"/>
</dbReference>
<dbReference type="Pfam" id="PF01124">
    <property type="entry name" value="MAPEG"/>
    <property type="match status" value="1"/>
</dbReference>
<dbReference type="RefSeq" id="WP_085792662.1">
    <property type="nucleotide sequence ID" value="NZ_FWFK01000005.1"/>
</dbReference>
<feature type="transmembrane region" description="Helical" evidence="5">
    <location>
        <begin position="112"/>
        <end position="130"/>
    </location>
</feature>
<comment type="subcellular location">
    <subcellularLocation>
        <location evidence="1">Membrane</location>
    </subcellularLocation>
</comment>
<evidence type="ECO:0000256" key="1">
    <source>
        <dbReference type="ARBA" id="ARBA00004370"/>
    </source>
</evidence>
<feature type="transmembrane region" description="Helical" evidence="5">
    <location>
        <begin position="12"/>
        <end position="36"/>
    </location>
</feature>
<keyword evidence="4 5" id="KW-0472">Membrane</keyword>
<organism evidence="6 7">
    <name type="scientific">Roseivivax jejudonensis</name>
    <dbReference type="NCBI Taxonomy" id="1529041"/>
    <lineage>
        <taxon>Bacteria</taxon>
        <taxon>Pseudomonadati</taxon>
        <taxon>Pseudomonadota</taxon>
        <taxon>Alphaproteobacteria</taxon>
        <taxon>Rhodobacterales</taxon>
        <taxon>Roseobacteraceae</taxon>
        <taxon>Roseivivax</taxon>
    </lineage>
</organism>
<dbReference type="InterPro" id="IPR023352">
    <property type="entry name" value="MAPEG-like_dom_sf"/>
</dbReference>
<evidence type="ECO:0000256" key="5">
    <source>
        <dbReference type="SAM" id="Phobius"/>
    </source>
</evidence>
<dbReference type="PANTHER" id="PTHR35371">
    <property type="entry name" value="INNER MEMBRANE PROTEIN"/>
    <property type="match status" value="1"/>
</dbReference>
<dbReference type="EMBL" id="FWFK01000005">
    <property type="protein sequence ID" value="SLN59276.1"/>
    <property type="molecule type" value="Genomic_DNA"/>
</dbReference>
<proteinExistence type="predicted"/>
<evidence type="ECO:0000256" key="2">
    <source>
        <dbReference type="ARBA" id="ARBA00022692"/>
    </source>
</evidence>
<dbReference type="GO" id="GO:0016020">
    <property type="term" value="C:membrane"/>
    <property type="evidence" value="ECO:0007669"/>
    <property type="project" value="UniProtKB-SubCell"/>
</dbReference>
<reference evidence="6 7" key="1">
    <citation type="submission" date="2017-03" db="EMBL/GenBank/DDBJ databases">
        <authorList>
            <person name="Afonso C.L."/>
            <person name="Miller P.J."/>
            <person name="Scott M.A."/>
            <person name="Spackman E."/>
            <person name="Goraichik I."/>
            <person name="Dimitrov K.M."/>
            <person name="Suarez D.L."/>
            <person name="Swayne D.E."/>
        </authorList>
    </citation>
    <scope>NUCLEOTIDE SEQUENCE [LARGE SCALE GENOMIC DNA]</scope>
    <source>
        <strain evidence="6 7">CECT 8625</strain>
    </source>
</reference>
<evidence type="ECO:0000256" key="3">
    <source>
        <dbReference type="ARBA" id="ARBA00022989"/>
    </source>
</evidence>
<accession>A0A1X6ZRD5</accession>
<gene>
    <name evidence="6" type="ORF">ROJ8625_02994</name>
</gene>
<feature type="transmembrane region" description="Helical" evidence="5">
    <location>
        <begin position="82"/>
        <end position="105"/>
    </location>
</feature>
<dbReference type="Proteomes" id="UP000193570">
    <property type="component" value="Unassembled WGS sequence"/>
</dbReference>
<dbReference type="SUPFAM" id="SSF161084">
    <property type="entry name" value="MAPEG domain-like"/>
    <property type="match status" value="1"/>
</dbReference>
<protein>
    <submittedName>
        <fullName evidence="6">MAPEG family protein</fullName>
    </submittedName>
</protein>
<dbReference type="Gene3D" id="1.20.120.550">
    <property type="entry name" value="Membrane associated eicosanoid/glutathione metabolism-like domain"/>
    <property type="match status" value="1"/>
</dbReference>
<evidence type="ECO:0000313" key="7">
    <source>
        <dbReference type="Proteomes" id="UP000193570"/>
    </source>
</evidence>